<sequence length="60" mass="6838">MSLETLSDTPDALENRLYTEMDLLSTHVLACLGDNELDELVLQRTNYHVLEQVQTTLLFA</sequence>
<evidence type="ECO:0000313" key="2">
    <source>
        <dbReference type="Proteomes" id="UP000030745"/>
    </source>
</evidence>
<dbReference type="EMBL" id="KK583259">
    <property type="protein sequence ID" value="KDO23002.1"/>
    <property type="molecule type" value="Genomic_DNA"/>
</dbReference>
<keyword evidence="2" id="KW-1185">Reference proteome</keyword>
<dbReference type="KEGG" id="spar:SPRG_11848"/>
<dbReference type="Proteomes" id="UP000030745">
    <property type="component" value="Unassembled WGS sequence"/>
</dbReference>
<organism evidence="1 2">
    <name type="scientific">Saprolegnia parasitica (strain CBS 223.65)</name>
    <dbReference type="NCBI Taxonomy" id="695850"/>
    <lineage>
        <taxon>Eukaryota</taxon>
        <taxon>Sar</taxon>
        <taxon>Stramenopiles</taxon>
        <taxon>Oomycota</taxon>
        <taxon>Saprolegniomycetes</taxon>
        <taxon>Saprolegniales</taxon>
        <taxon>Saprolegniaceae</taxon>
        <taxon>Saprolegnia</taxon>
    </lineage>
</organism>
<name>A0A067C854_SAPPC</name>
<dbReference type="GeneID" id="24133859"/>
<protein>
    <submittedName>
        <fullName evidence="1">Uncharacterized protein</fullName>
    </submittedName>
</protein>
<dbReference type="AlphaFoldDB" id="A0A067C854"/>
<dbReference type="VEuPathDB" id="FungiDB:SPRG_11848"/>
<dbReference type="RefSeq" id="XP_012206290.1">
    <property type="nucleotide sequence ID" value="XM_012350900.1"/>
</dbReference>
<evidence type="ECO:0000313" key="1">
    <source>
        <dbReference type="EMBL" id="KDO23002.1"/>
    </source>
</evidence>
<proteinExistence type="predicted"/>
<reference evidence="1 2" key="1">
    <citation type="journal article" date="2013" name="PLoS Genet.">
        <title>Distinctive expansion of potential virulence genes in the genome of the oomycete fish pathogen Saprolegnia parasitica.</title>
        <authorList>
            <person name="Jiang R.H."/>
            <person name="de Bruijn I."/>
            <person name="Haas B.J."/>
            <person name="Belmonte R."/>
            <person name="Lobach L."/>
            <person name="Christie J."/>
            <person name="van den Ackerveken G."/>
            <person name="Bottin A."/>
            <person name="Bulone V."/>
            <person name="Diaz-Moreno S.M."/>
            <person name="Dumas B."/>
            <person name="Fan L."/>
            <person name="Gaulin E."/>
            <person name="Govers F."/>
            <person name="Grenville-Briggs L.J."/>
            <person name="Horner N.R."/>
            <person name="Levin J.Z."/>
            <person name="Mammella M."/>
            <person name="Meijer H.J."/>
            <person name="Morris P."/>
            <person name="Nusbaum C."/>
            <person name="Oome S."/>
            <person name="Phillips A.J."/>
            <person name="van Rooyen D."/>
            <person name="Rzeszutek E."/>
            <person name="Saraiva M."/>
            <person name="Secombes C.J."/>
            <person name="Seidl M.F."/>
            <person name="Snel B."/>
            <person name="Stassen J.H."/>
            <person name="Sykes S."/>
            <person name="Tripathy S."/>
            <person name="van den Berg H."/>
            <person name="Vega-Arreguin J.C."/>
            <person name="Wawra S."/>
            <person name="Young S.K."/>
            <person name="Zeng Q."/>
            <person name="Dieguez-Uribeondo J."/>
            <person name="Russ C."/>
            <person name="Tyler B.M."/>
            <person name="van West P."/>
        </authorList>
    </citation>
    <scope>NUCLEOTIDE SEQUENCE [LARGE SCALE GENOMIC DNA]</scope>
    <source>
        <strain evidence="1 2">CBS 223.65</strain>
    </source>
</reference>
<accession>A0A067C854</accession>
<gene>
    <name evidence="1" type="ORF">SPRG_11848</name>
</gene>